<dbReference type="OrthoDB" id="292474at2"/>
<reference evidence="3 4" key="2">
    <citation type="submission" date="2019-01" db="EMBL/GenBank/DDBJ databases">
        <title>Tautonia sociabilis, a novel thermotolerant planctomycete of Isosphaeraceae family, isolated from a 4000 m deep subterranean habitat.</title>
        <authorList>
            <person name="Kovaleva O.L."/>
            <person name="Elcheninov A.G."/>
            <person name="Van Heerden E."/>
            <person name="Toshchakov S.V."/>
            <person name="Novikov A."/>
            <person name="Bonch-Osmolovskaya E.A."/>
            <person name="Kublanov I.V."/>
        </authorList>
    </citation>
    <scope>NUCLEOTIDE SEQUENCE [LARGE SCALE GENOMIC DNA]</scope>
    <source>
        <strain evidence="3 4">GM2012</strain>
    </source>
</reference>
<dbReference type="RefSeq" id="WP_126725428.1">
    <property type="nucleotide sequence ID" value="NZ_RYZH01000018.1"/>
</dbReference>
<name>A0A432MKV9_9BACT</name>
<feature type="region of interest" description="Disordered" evidence="1">
    <location>
        <begin position="39"/>
        <end position="79"/>
    </location>
</feature>
<dbReference type="Proteomes" id="UP000280296">
    <property type="component" value="Unassembled WGS sequence"/>
</dbReference>
<sequence>MASAPLKFRCDRCGQLLGVSVSRAGKSVTCPKCGAALTVPIPDNQTGGPPLSPVVEPRPAEAPWLSSAPSPSPAGTGGFFDAVDLEEEELRTLFPDDSGELPPPWGPPQEDPREEPSGAGAREPPSIGLPEPVDAGPAIVFEPDPPSIAAEPPRRRRRRPPAGEPTSASEPSEGPRGRSGRDVVIPRVALVAWSLFVLLALFLAFVAGLLVGHFFWTGPAG</sequence>
<reference evidence="3 4" key="1">
    <citation type="submission" date="2018-12" db="EMBL/GenBank/DDBJ databases">
        <authorList>
            <person name="Toschakov S.V."/>
        </authorList>
    </citation>
    <scope>NUCLEOTIDE SEQUENCE [LARGE SCALE GENOMIC DNA]</scope>
    <source>
        <strain evidence="3 4">GM2012</strain>
    </source>
</reference>
<organism evidence="3 4">
    <name type="scientific">Tautonia sociabilis</name>
    <dbReference type="NCBI Taxonomy" id="2080755"/>
    <lineage>
        <taxon>Bacteria</taxon>
        <taxon>Pseudomonadati</taxon>
        <taxon>Planctomycetota</taxon>
        <taxon>Planctomycetia</taxon>
        <taxon>Isosphaerales</taxon>
        <taxon>Isosphaeraceae</taxon>
        <taxon>Tautonia</taxon>
    </lineage>
</organism>
<protein>
    <submittedName>
        <fullName evidence="3">Uncharacterized protein</fullName>
    </submittedName>
</protein>
<gene>
    <name evidence="3" type="ORF">TsocGM_11065</name>
</gene>
<keyword evidence="2" id="KW-1133">Transmembrane helix</keyword>
<dbReference type="EMBL" id="RYZH01000018">
    <property type="protein sequence ID" value="RUL87718.1"/>
    <property type="molecule type" value="Genomic_DNA"/>
</dbReference>
<evidence type="ECO:0000256" key="1">
    <source>
        <dbReference type="SAM" id="MobiDB-lite"/>
    </source>
</evidence>
<keyword evidence="2" id="KW-0812">Transmembrane</keyword>
<feature type="transmembrane region" description="Helical" evidence="2">
    <location>
        <begin position="188"/>
        <end position="216"/>
    </location>
</feature>
<evidence type="ECO:0000313" key="4">
    <source>
        <dbReference type="Proteomes" id="UP000280296"/>
    </source>
</evidence>
<feature type="region of interest" description="Disordered" evidence="1">
    <location>
        <begin position="93"/>
        <end position="180"/>
    </location>
</feature>
<accession>A0A432MKV9</accession>
<comment type="caution">
    <text evidence="3">The sequence shown here is derived from an EMBL/GenBank/DDBJ whole genome shotgun (WGS) entry which is preliminary data.</text>
</comment>
<dbReference type="AlphaFoldDB" id="A0A432MKV9"/>
<keyword evidence="2" id="KW-0472">Membrane</keyword>
<proteinExistence type="predicted"/>
<evidence type="ECO:0000313" key="3">
    <source>
        <dbReference type="EMBL" id="RUL87718.1"/>
    </source>
</evidence>
<evidence type="ECO:0000256" key="2">
    <source>
        <dbReference type="SAM" id="Phobius"/>
    </source>
</evidence>
<keyword evidence="4" id="KW-1185">Reference proteome</keyword>